<evidence type="ECO:0000313" key="3">
    <source>
        <dbReference type="Proteomes" id="UP000014605"/>
    </source>
</evidence>
<keyword evidence="1" id="KW-0732">Signal</keyword>
<sequence length="198" mass="22752">MRKLKKSFLAVVMICLTSVPLFAHDFSFGVKLFGLTIHPIGALNYPFFPLKLDSEGFVVFNPGVTLNAEYFVWRDIISIKAVQGLYGDCAMQFAGFSHIGFRIRFLKIKRFSMNVGIGPTFLYKRSWYRLPGYNDSLEAYKGTKDEDWQYLFYWYAGEIETNIQVNDNFDVSITVIPGVPDIINISTGFRYNYHGKES</sequence>
<dbReference type="AlphaFoldDB" id="S3LTY4"/>
<evidence type="ECO:0008006" key="4">
    <source>
        <dbReference type="Google" id="ProtNLM"/>
    </source>
</evidence>
<dbReference type="PATRIC" id="fig|1125702.3.peg.228"/>
<gene>
    <name evidence="2" type="ORF">HMPREF1222_00218</name>
</gene>
<dbReference type="HOGENOM" id="CLU_118150_0_0_12"/>
<organism evidence="2 3">
    <name type="scientific">Treponema vincentii F0403</name>
    <dbReference type="NCBI Taxonomy" id="1125702"/>
    <lineage>
        <taxon>Bacteria</taxon>
        <taxon>Pseudomonadati</taxon>
        <taxon>Spirochaetota</taxon>
        <taxon>Spirochaetia</taxon>
        <taxon>Spirochaetales</taxon>
        <taxon>Treponemataceae</taxon>
        <taxon>Treponema</taxon>
    </lineage>
</organism>
<reference evidence="2 3" key="1">
    <citation type="submission" date="2013-04" db="EMBL/GenBank/DDBJ databases">
        <title>The Genome Sequence of Treponema vincentii F0403.</title>
        <authorList>
            <consortium name="The Broad Institute Genomics Platform"/>
            <person name="Earl A."/>
            <person name="Ward D."/>
            <person name="Feldgarden M."/>
            <person name="Gevers D."/>
            <person name="Leonetti C."/>
            <person name="Izard J."/>
            <person name="Walker B."/>
            <person name="Young S."/>
            <person name="Zeng Q."/>
            <person name="Gargeya S."/>
            <person name="Fitzgerald M."/>
            <person name="Haas B."/>
            <person name="Abouelleil A."/>
            <person name="Allen A.W."/>
            <person name="Alvarado L."/>
            <person name="Arachchi H.M."/>
            <person name="Berlin A.M."/>
            <person name="Chapman S.B."/>
            <person name="Gainer-Dewar J."/>
            <person name="Goldberg J."/>
            <person name="Griggs A."/>
            <person name="Gujja S."/>
            <person name="Hansen M."/>
            <person name="Howarth C."/>
            <person name="Imamovic A."/>
            <person name="Ireland A."/>
            <person name="Larimer J."/>
            <person name="McCowan C."/>
            <person name="Murphy C."/>
            <person name="Pearson M."/>
            <person name="Poon T.W."/>
            <person name="Priest M."/>
            <person name="Roberts A."/>
            <person name="Saif S."/>
            <person name="Shea T."/>
            <person name="Sisk P."/>
            <person name="Sykes S."/>
            <person name="Wortman J."/>
            <person name="Nusbaum C."/>
            <person name="Birren B."/>
        </authorList>
    </citation>
    <scope>NUCLEOTIDE SEQUENCE [LARGE SCALE GENOMIC DNA]</scope>
    <source>
        <strain evidence="2 3">F0403</strain>
    </source>
</reference>
<name>S3LTY4_9SPIR</name>
<keyword evidence="3" id="KW-1185">Reference proteome</keyword>
<evidence type="ECO:0000256" key="1">
    <source>
        <dbReference type="SAM" id="SignalP"/>
    </source>
</evidence>
<feature type="signal peptide" evidence="1">
    <location>
        <begin position="1"/>
        <end position="23"/>
    </location>
</feature>
<protein>
    <recommendedName>
        <fullName evidence="4">Outer membrane protein beta-barrel domain-containing protein</fullName>
    </recommendedName>
</protein>
<dbReference type="Proteomes" id="UP000014605">
    <property type="component" value="Unassembled WGS sequence"/>
</dbReference>
<dbReference type="EMBL" id="ATFC01000001">
    <property type="protein sequence ID" value="EPF47957.1"/>
    <property type="molecule type" value="Genomic_DNA"/>
</dbReference>
<comment type="caution">
    <text evidence="2">The sequence shown here is derived from an EMBL/GenBank/DDBJ whole genome shotgun (WGS) entry which is preliminary data.</text>
</comment>
<accession>S3LTY4</accession>
<proteinExistence type="predicted"/>
<feature type="chain" id="PRO_5004511643" description="Outer membrane protein beta-barrel domain-containing protein" evidence="1">
    <location>
        <begin position="24"/>
        <end position="198"/>
    </location>
</feature>
<evidence type="ECO:0000313" key="2">
    <source>
        <dbReference type="EMBL" id="EPF47957.1"/>
    </source>
</evidence>